<keyword evidence="1" id="KW-0233">DNA recombination</keyword>
<protein>
    <submittedName>
        <fullName evidence="2">Integrase</fullName>
    </submittedName>
</protein>
<proteinExistence type="predicted"/>
<reference evidence="2 3" key="1">
    <citation type="submission" date="2018-03" db="EMBL/GenBank/DDBJ databases">
        <title>Whole genome sequencing of Histamine producing bacteria.</title>
        <authorList>
            <person name="Butler K."/>
        </authorList>
    </citation>
    <scope>NUCLEOTIDE SEQUENCE [LARGE SCALE GENOMIC DNA]</scope>
    <source>
        <strain evidence="2 3">ATCC 51761</strain>
    </source>
</reference>
<dbReference type="EMBL" id="PYOP01000012">
    <property type="protein sequence ID" value="PSW96659.1"/>
    <property type="molecule type" value="Genomic_DNA"/>
</dbReference>
<evidence type="ECO:0000313" key="3">
    <source>
        <dbReference type="Proteomes" id="UP000241190"/>
    </source>
</evidence>
<dbReference type="Gene3D" id="1.10.443.10">
    <property type="entry name" value="Intergrase catalytic core"/>
    <property type="match status" value="1"/>
</dbReference>
<keyword evidence="3" id="KW-1185">Reference proteome</keyword>
<dbReference type="InterPro" id="IPR013762">
    <property type="entry name" value="Integrase-like_cat_sf"/>
</dbReference>
<gene>
    <name evidence="2" type="ORF">C9J52_09540</name>
</gene>
<dbReference type="Proteomes" id="UP000241190">
    <property type="component" value="Unassembled WGS sequence"/>
</dbReference>
<dbReference type="SUPFAM" id="SSF56349">
    <property type="entry name" value="DNA breaking-rejoining enzymes"/>
    <property type="match status" value="1"/>
</dbReference>
<evidence type="ECO:0000313" key="2">
    <source>
        <dbReference type="EMBL" id="PSW96659.1"/>
    </source>
</evidence>
<sequence>MKQDKLKKNLQSQAFRFFNAHYNGLGKNKTEETNKIRSHTTFYKHVECAAFTAEYLEVKRLKHITPELAQKYLGLRRSDGICQKTLDFERKMLERIIKILSPDKPHHLIRETELNRTTKPKSESNRAYTKEQALMIMSRQTPYTQLSTEIAFNAGLRAFELLTIQSTKNASPASSRQWRLDLFKGLDGVPYIVKGKGGLVRTVLLSHELSQKLEDRRLEQPRIVDDRYAKKVTQYYDLSGGEKFSKSFSKASFKALGWSNGAHGARFSYAQDRMDTSISGVSYEDAKHIVSQELGHFRADITERYLAS</sequence>
<name>A0ABX5GTD3_9GAMM</name>
<accession>A0ABX5GTD3</accession>
<dbReference type="RefSeq" id="WP_045036743.1">
    <property type="nucleotide sequence ID" value="NZ_JZSR01000012.1"/>
</dbReference>
<evidence type="ECO:0000256" key="1">
    <source>
        <dbReference type="ARBA" id="ARBA00023172"/>
    </source>
</evidence>
<comment type="caution">
    <text evidence="2">The sequence shown here is derived from an EMBL/GenBank/DDBJ whole genome shotgun (WGS) entry which is preliminary data.</text>
</comment>
<organism evidence="2 3">
    <name type="scientific">Photobacterium iliopiscarium</name>
    <dbReference type="NCBI Taxonomy" id="56192"/>
    <lineage>
        <taxon>Bacteria</taxon>
        <taxon>Pseudomonadati</taxon>
        <taxon>Pseudomonadota</taxon>
        <taxon>Gammaproteobacteria</taxon>
        <taxon>Vibrionales</taxon>
        <taxon>Vibrionaceae</taxon>
        <taxon>Photobacterium</taxon>
    </lineage>
</organism>
<dbReference type="InterPro" id="IPR011010">
    <property type="entry name" value="DNA_brk_join_enz"/>
</dbReference>